<proteinExistence type="inferred from homology"/>
<evidence type="ECO:0000313" key="8">
    <source>
        <dbReference type="EMBL" id="BCU82245.1"/>
    </source>
</evidence>
<gene>
    <name evidence="5 8" type="primary">ftsA</name>
    <name evidence="8" type="ORF">JIR001_20280</name>
</gene>
<dbReference type="CDD" id="cd24048">
    <property type="entry name" value="ASKHA_NBD_FtsA"/>
    <property type="match status" value="1"/>
</dbReference>
<dbReference type="InterPro" id="IPR020823">
    <property type="entry name" value="Cell_div_FtsA"/>
</dbReference>
<dbReference type="Pfam" id="PF14450">
    <property type="entry name" value="FtsA"/>
    <property type="match status" value="1"/>
</dbReference>
<dbReference type="Gene3D" id="3.30.1490.110">
    <property type="match status" value="1"/>
</dbReference>
<dbReference type="EMBL" id="AP024601">
    <property type="protein sequence ID" value="BCU82245.1"/>
    <property type="molecule type" value="Genomic_DNA"/>
</dbReference>
<dbReference type="InterPro" id="IPR050696">
    <property type="entry name" value="FtsA/MreB"/>
</dbReference>
<name>A0A8D5ZN05_9BACL</name>
<comment type="similarity">
    <text evidence="5 6">Belongs to the FtsA/MreB family.</text>
</comment>
<dbReference type="GO" id="GO:0043093">
    <property type="term" value="P:FtsZ-dependent cytokinesis"/>
    <property type="evidence" value="ECO:0007669"/>
    <property type="project" value="UniProtKB-UniRule"/>
</dbReference>
<dbReference type="SUPFAM" id="SSF53067">
    <property type="entry name" value="Actin-like ATPase domain"/>
    <property type="match status" value="2"/>
</dbReference>
<dbReference type="InterPro" id="IPR043129">
    <property type="entry name" value="ATPase_NBD"/>
</dbReference>
<dbReference type="RefSeq" id="WP_212772602.1">
    <property type="nucleotide sequence ID" value="NZ_AP024601.1"/>
</dbReference>
<dbReference type="KEGG" id="pabs:JIR001_20280"/>
<dbReference type="GO" id="GO:0032153">
    <property type="term" value="C:cell division site"/>
    <property type="evidence" value="ECO:0007669"/>
    <property type="project" value="UniProtKB-UniRule"/>
</dbReference>
<reference evidence="8" key="2">
    <citation type="journal article" date="2021" name="Microbiol. Resour. Announc.">
        <title>Complete Genome Sequence of Polycladomyces abyssicola JIR-001T, Isolated from Hemipelagic Sediment in Deep Seawater.</title>
        <authorList>
            <person name="Tsubouchi T."/>
            <person name="Kaneko Y."/>
        </authorList>
    </citation>
    <scope>NUCLEOTIDE SEQUENCE</scope>
    <source>
        <strain evidence="8">JIR-001</strain>
    </source>
</reference>
<evidence type="ECO:0000256" key="1">
    <source>
        <dbReference type="ARBA" id="ARBA00022475"/>
    </source>
</evidence>
<keyword evidence="2 5" id="KW-0132">Cell division</keyword>
<comment type="subunit">
    <text evidence="5">Self-interacts. Interacts with FtsZ.</text>
</comment>
<keyword evidence="1 5" id="KW-1003">Cell membrane</keyword>
<keyword evidence="3 5" id="KW-0472">Membrane</keyword>
<keyword evidence="4 5" id="KW-0131">Cell cycle</keyword>
<dbReference type="AlphaFoldDB" id="A0A8D5ZN05"/>
<evidence type="ECO:0000256" key="3">
    <source>
        <dbReference type="ARBA" id="ARBA00023136"/>
    </source>
</evidence>
<dbReference type="Pfam" id="PF02491">
    <property type="entry name" value="SHS2_FTSA"/>
    <property type="match status" value="1"/>
</dbReference>
<dbReference type="HAMAP" id="MF_02033">
    <property type="entry name" value="FtsA"/>
    <property type="match status" value="1"/>
</dbReference>
<sequence>MSNGGYIVTLDIGTSRVRLIVAEVHENGNIHIVGVGSAVSRGMKKGAIIDIDHAVQSIREAVDDAERMVGIEVSEVFVGISGNHVSLQPSHGVVAVSSEDREIGSQDIERVLQAARVIALPPEREIIEVMPKQFIVDGLDEIRDPHGMIGVRLEVDALIVTGAKTVIHNVLRCVERAELSVAGMLLLPMATSELCLSADEKNLGVVMADLGGGTTTISVFQHGHLAATAVIPVGGDNITNDIAIGLQTDTETAEKIKRQYGVASVKEASKEVTFQIRTIGSQREKSVTQWELAQIIEPRVEELFHLIQQQVEELGFSKNPVGGYVLTGGVMSLPHILTVAQDQLGQAVRVAVPDYIGVQDPSYTAGIGMVHYLLKRRMVRLVEPDTESPTRARKQKGPSPLERMKNWLSEFI</sequence>
<dbReference type="GO" id="GO:0009898">
    <property type="term" value="C:cytoplasmic side of plasma membrane"/>
    <property type="evidence" value="ECO:0007669"/>
    <property type="project" value="UniProtKB-UniRule"/>
</dbReference>
<feature type="domain" description="SHS2" evidence="7">
    <location>
        <begin position="7"/>
        <end position="195"/>
    </location>
</feature>
<reference evidence="8" key="1">
    <citation type="journal article" date="2013" name="Int. J. Syst. Evol. Microbiol.">
        <title>Polycladomyces abyssicola gen. nov., sp. nov., a thermophilic filamentous bacterium isolated from hemipelagic sediment.</title>
        <authorList>
            <person name="Tsubouchi T."/>
            <person name="Shimane Y."/>
            <person name="Mori K."/>
            <person name="Usui K."/>
            <person name="Hiraki T."/>
            <person name="Tame A."/>
            <person name="Uematsu K."/>
            <person name="Maruyama T."/>
            <person name="Hatada Y."/>
        </authorList>
    </citation>
    <scope>NUCLEOTIDE SEQUENCE</scope>
    <source>
        <strain evidence="8">JIR-001</strain>
    </source>
</reference>
<comment type="subcellular location">
    <subcellularLocation>
        <location evidence="5">Cell membrane</location>
        <topology evidence="5">Peripheral membrane protein</topology>
        <orientation evidence="5">Cytoplasmic side</orientation>
    </subcellularLocation>
    <text evidence="5">Localizes to the Z ring in an FtsZ-dependent manner. Targeted to the membrane through a conserved C-terminal amphipathic helix.</text>
</comment>
<evidence type="ECO:0000313" key="9">
    <source>
        <dbReference type="Proteomes" id="UP000677436"/>
    </source>
</evidence>
<dbReference type="InterPro" id="IPR003494">
    <property type="entry name" value="SHS2_FtsA"/>
</dbReference>
<evidence type="ECO:0000256" key="2">
    <source>
        <dbReference type="ARBA" id="ARBA00022618"/>
    </source>
</evidence>
<evidence type="ECO:0000259" key="7">
    <source>
        <dbReference type="SMART" id="SM00842"/>
    </source>
</evidence>
<protein>
    <recommendedName>
        <fullName evidence="5 6">Cell division protein FtsA</fullName>
    </recommendedName>
</protein>
<dbReference type="Proteomes" id="UP000677436">
    <property type="component" value="Chromosome"/>
</dbReference>
<evidence type="ECO:0000256" key="4">
    <source>
        <dbReference type="ARBA" id="ARBA00023306"/>
    </source>
</evidence>
<keyword evidence="9" id="KW-1185">Reference proteome</keyword>
<comment type="function">
    <text evidence="5 6">Cell division protein that is involved in the assembly of the Z ring. May serve as a membrane anchor for the Z ring.</text>
</comment>
<dbReference type="Gene3D" id="3.30.420.40">
    <property type="match status" value="2"/>
</dbReference>
<dbReference type="PANTHER" id="PTHR32432:SF4">
    <property type="entry name" value="CELL DIVISION PROTEIN FTSA"/>
    <property type="match status" value="1"/>
</dbReference>
<organism evidence="8 9">
    <name type="scientific">Polycladomyces abyssicola</name>
    <dbReference type="NCBI Taxonomy" id="1125966"/>
    <lineage>
        <taxon>Bacteria</taxon>
        <taxon>Bacillati</taxon>
        <taxon>Bacillota</taxon>
        <taxon>Bacilli</taxon>
        <taxon>Bacillales</taxon>
        <taxon>Thermoactinomycetaceae</taxon>
        <taxon>Polycladomyces</taxon>
    </lineage>
</organism>
<evidence type="ECO:0000256" key="6">
    <source>
        <dbReference type="PIRNR" id="PIRNR003101"/>
    </source>
</evidence>
<accession>A0A8D5ZN05</accession>
<dbReference type="SMART" id="SM00842">
    <property type="entry name" value="FtsA"/>
    <property type="match status" value="1"/>
</dbReference>
<dbReference type="PANTHER" id="PTHR32432">
    <property type="entry name" value="CELL DIVISION PROTEIN FTSA-RELATED"/>
    <property type="match status" value="1"/>
</dbReference>
<evidence type="ECO:0000256" key="5">
    <source>
        <dbReference type="HAMAP-Rule" id="MF_02033"/>
    </source>
</evidence>
<dbReference type="NCBIfam" id="TIGR01174">
    <property type="entry name" value="ftsA"/>
    <property type="match status" value="1"/>
</dbReference>
<dbReference type="FunFam" id="3.30.1490.110:FF:000003">
    <property type="entry name" value="Cell division protein FtsA"/>
    <property type="match status" value="1"/>
</dbReference>
<dbReference type="PIRSF" id="PIRSF003101">
    <property type="entry name" value="FtsA"/>
    <property type="match status" value="1"/>
</dbReference>